<dbReference type="Proteomes" id="UP000819052">
    <property type="component" value="Unassembled WGS sequence"/>
</dbReference>
<keyword evidence="4 10" id="KW-1134">Transmembrane beta strand</keyword>
<evidence type="ECO:0000256" key="4">
    <source>
        <dbReference type="ARBA" id="ARBA00022452"/>
    </source>
</evidence>
<comment type="caution">
    <text evidence="15">The sequence shown here is derived from an EMBL/GenBank/DDBJ whole genome shotgun (WGS) entry which is preliminary data.</text>
</comment>
<keyword evidence="12" id="KW-0732">Signal</keyword>
<reference evidence="15 16" key="1">
    <citation type="submission" date="2019-09" db="EMBL/GenBank/DDBJ databases">
        <title>Taxonomy of Antarctic Massilia spp.: description of Massilia rubra sp. nov., Massilia aquatica sp. nov., Massilia mucilaginosa sp. nov., Massilia frigida sp. nov. isolated from streams, lakes and regoliths.</title>
        <authorList>
            <person name="Holochova P."/>
            <person name="Sedlacek I."/>
            <person name="Kralova S."/>
            <person name="Maslanova I."/>
            <person name="Busse H.-J."/>
            <person name="Stankova E."/>
            <person name="Vrbovska V."/>
            <person name="Kovarovic V."/>
            <person name="Bartak M."/>
            <person name="Svec P."/>
            <person name="Pantucek R."/>
        </authorList>
    </citation>
    <scope>NUCLEOTIDE SEQUENCE [LARGE SCALE GENOMIC DNA]</scope>
    <source>
        <strain evidence="15 16">CCM 8693</strain>
    </source>
</reference>
<keyword evidence="5 10" id="KW-0812">Transmembrane</keyword>
<evidence type="ECO:0000256" key="10">
    <source>
        <dbReference type="PROSITE-ProRule" id="PRU01360"/>
    </source>
</evidence>
<evidence type="ECO:0000256" key="1">
    <source>
        <dbReference type="ARBA" id="ARBA00004571"/>
    </source>
</evidence>
<dbReference type="InterPro" id="IPR012910">
    <property type="entry name" value="Plug_dom"/>
</dbReference>
<dbReference type="PANTHER" id="PTHR47234">
    <property type="match status" value="1"/>
</dbReference>
<evidence type="ECO:0000313" key="16">
    <source>
        <dbReference type="Proteomes" id="UP000819052"/>
    </source>
</evidence>
<dbReference type="PANTHER" id="PTHR47234:SF2">
    <property type="entry name" value="TONB-DEPENDENT RECEPTOR"/>
    <property type="match status" value="1"/>
</dbReference>
<dbReference type="SUPFAM" id="SSF56935">
    <property type="entry name" value="Porins"/>
    <property type="match status" value="1"/>
</dbReference>
<dbReference type="CDD" id="cd01347">
    <property type="entry name" value="ligand_gated_channel"/>
    <property type="match status" value="1"/>
</dbReference>
<feature type="signal peptide" evidence="12">
    <location>
        <begin position="1"/>
        <end position="31"/>
    </location>
</feature>
<name>A0ABX0M8Q1_9BURK</name>
<feature type="domain" description="TonB-dependent receptor-like beta-barrel" evidence="13">
    <location>
        <begin position="541"/>
        <end position="911"/>
    </location>
</feature>
<protein>
    <submittedName>
        <fullName evidence="15">TonB-dependent receptor</fullName>
    </submittedName>
</protein>
<proteinExistence type="inferred from homology"/>
<evidence type="ECO:0000313" key="15">
    <source>
        <dbReference type="EMBL" id="NHZ39979.1"/>
    </source>
</evidence>
<dbReference type="Gene3D" id="2.170.130.10">
    <property type="entry name" value="TonB-dependent receptor, plug domain"/>
    <property type="match status" value="1"/>
</dbReference>
<dbReference type="InterPro" id="IPR039426">
    <property type="entry name" value="TonB-dep_rcpt-like"/>
</dbReference>
<evidence type="ECO:0000256" key="9">
    <source>
        <dbReference type="ARBA" id="ARBA00023237"/>
    </source>
</evidence>
<evidence type="ECO:0000256" key="12">
    <source>
        <dbReference type="SAM" id="SignalP"/>
    </source>
</evidence>
<dbReference type="PROSITE" id="PS52016">
    <property type="entry name" value="TONB_DEPENDENT_REC_3"/>
    <property type="match status" value="1"/>
</dbReference>
<keyword evidence="6 11" id="KW-0798">TonB box</keyword>
<organism evidence="15 16">
    <name type="scientific">Massilia aquatica</name>
    <dbReference type="NCBI Taxonomy" id="2609000"/>
    <lineage>
        <taxon>Bacteria</taxon>
        <taxon>Pseudomonadati</taxon>
        <taxon>Pseudomonadota</taxon>
        <taxon>Betaproteobacteria</taxon>
        <taxon>Burkholderiales</taxon>
        <taxon>Oxalobacteraceae</taxon>
        <taxon>Telluria group</taxon>
        <taxon>Massilia</taxon>
    </lineage>
</organism>
<evidence type="ECO:0000259" key="14">
    <source>
        <dbReference type="Pfam" id="PF07715"/>
    </source>
</evidence>
<evidence type="ECO:0000256" key="11">
    <source>
        <dbReference type="RuleBase" id="RU003357"/>
    </source>
</evidence>
<keyword evidence="8 15" id="KW-0675">Receptor</keyword>
<evidence type="ECO:0000256" key="6">
    <source>
        <dbReference type="ARBA" id="ARBA00023077"/>
    </source>
</evidence>
<dbReference type="Pfam" id="PF07715">
    <property type="entry name" value="Plug"/>
    <property type="match status" value="1"/>
</dbReference>
<evidence type="ECO:0000256" key="3">
    <source>
        <dbReference type="ARBA" id="ARBA00022448"/>
    </source>
</evidence>
<evidence type="ECO:0000256" key="5">
    <source>
        <dbReference type="ARBA" id="ARBA00022692"/>
    </source>
</evidence>
<dbReference type="Gene3D" id="2.40.170.20">
    <property type="entry name" value="TonB-dependent receptor, beta-barrel domain"/>
    <property type="match status" value="1"/>
</dbReference>
<keyword evidence="9 10" id="KW-0998">Cell outer membrane</keyword>
<evidence type="ECO:0000256" key="2">
    <source>
        <dbReference type="ARBA" id="ARBA00009810"/>
    </source>
</evidence>
<accession>A0ABX0M8Q1</accession>
<evidence type="ECO:0000256" key="7">
    <source>
        <dbReference type="ARBA" id="ARBA00023136"/>
    </source>
</evidence>
<gene>
    <name evidence="15" type="ORF">F1609_07370</name>
</gene>
<keyword evidence="16" id="KW-1185">Reference proteome</keyword>
<keyword evidence="3 10" id="KW-0813">Transport</keyword>
<dbReference type="InterPro" id="IPR037066">
    <property type="entry name" value="Plug_dom_sf"/>
</dbReference>
<dbReference type="Pfam" id="PF00593">
    <property type="entry name" value="TonB_dep_Rec_b-barrel"/>
    <property type="match status" value="1"/>
</dbReference>
<comment type="subcellular location">
    <subcellularLocation>
        <location evidence="1 10">Cell outer membrane</location>
        <topology evidence="1 10">Multi-pass membrane protein</topology>
    </subcellularLocation>
</comment>
<dbReference type="EMBL" id="VVIW01000003">
    <property type="protein sequence ID" value="NHZ39979.1"/>
    <property type="molecule type" value="Genomic_DNA"/>
</dbReference>
<keyword evidence="7 10" id="KW-0472">Membrane</keyword>
<evidence type="ECO:0000256" key="8">
    <source>
        <dbReference type="ARBA" id="ARBA00023170"/>
    </source>
</evidence>
<dbReference type="InterPro" id="IPR036942">
    <property type="entry name" value="Beta-barrel_TonB_sf"/>
</dbReference>
<sequence length="949" mass="100342">MQETILSRSLRCLFAGGSAAGLALLSCAAQAQTAAPPAPIPRVEITGTLIPRATRETAAAVITLNRNDIERSGKTTVAELLQTLAVDNQGSVPSSFGGGFASGASGISLRGLGAASTLVLLNGRRVAPYGLADDGQKVFSDLNIIPADAVERVEVLKDGASAMYGSDAIAGVVNVILRRDFRGTTVRASFGQSRERDGNDGVASLTWGKGDLQADRYNLLASLEYGRRGEIWNRDRAERAYIGRGDLRPWGFSAQESLGGTGAITANNAGGSAINGNVRNPDTLDYDNRGNPAGAGFTRTFPGAACANFTRHPQGDPGGGCLVDAAQLYNQIQPRQKRINFFGRATFQATPEVQTYAELNLYRSESTSSSTPSAVSGAVGSPAGPVNSANVMLGASHPDNPYFGTPARLRYLAADVGPRVSQIDSDFVRLLAGVKGSVGPWELDTALLFSQNQVDQERSRYPQRDVMFALLNPSPANVAAASANPAYAALAPGSVWRIAENAGLNSPALYAALAPALRNDARSRIAQLDMRASRELAALPGGPLGVALGGEFRRETAELEAVPGTGRGNIVGLGYSAYKGGRNVAALYGEVLAPVHPTLELTGALRADHYTDAGDSYTPKFGVKWTPVRTFALRGTYARGFRAPSTAENGVGGLAAFSTAVDPLRCGLGVEIACAPAPIAIITSPNPALSPEKSRSINLGMVWDPYKRTNVALDLWEIKRKNEINQEQSDAAIAAGRIARDPTSAALPGDPGPITAVLASYVNSARTEVRGADLDLTQRFDVGPGTGELTMNARWTHLFKWLRTEQDGSSRDFAGTHGNCDVTNCVGTPDDRVNFSLSWERAAWRVAANVNYRGDLKNTLFKNDPAGCASHFANGDAAPAGCELPSFTTVDLTFRWKPSTRVEVFGSAQNIFDKIAPLDPLTYGATAYNPLDYAGAVGRFFTAGVRYTF</sequence>
<dbReference type="RefSeq" id="WP_167075839.1">
    <property type="nucleotide sequence ID" value="NZ_VVIW01000003.1"/>
</dbReference>
<comment type="similarity">
    <text evidence="2 10 11">Belongs to the TonB-dependent receptor family.</text>
</comment>
<feature type="chain" id="PRO_5045145899" evidence="12">
    <location>
        <begin position="32"/>
        <end position="949"/>
    </location>
</feature>
<evidence type="ECO:0000259" key="13">
    <source>
        <dbReference type="Pfam" id="PF00593"/>
    </source>
</evidence>
<feature type="domain" description="TonB-dependent receptor plug" evidence="14">
    <location>
        <begin position="54"/>
        <end position="172"/>
    </location>
</feature>
<dbReference type="InterPro" id="IPR000531">
    <property type="entry name" value="Beta-barrel_TonB"/>
</dbReference>